<dbReference type="STRING" id="1121419.SAMN05443529_110118"/>
<dbReference type="EMBL" id="FNCP01000010">
    <property type="protein sequence ID" value="SDH16463.1"/>
    <property type="molecule type" value="Genomic_DNA"/>
</dbReference>
<sequence>MDLSVLGIACSPRRNGNTTRLLLESIKDAHAEGHQAELIYLTDLKINPCQGCGACSTKGICVIRDDILKLQDKLINCNRLIIAAPIYFMGINSQTKTMIDRMQTFWARKYLLNQTLVKPVGPKRTGLFISTAGTMLPNVFDCAERSIKTLFHMLDIQYSKACLYSGIDQAGDIEKSPDAFAEVRRATRSLLIS</sequence>
<dbReference type="PANTHER" id="PTHR43278:SF2">
    <property type="entry name" value="IRON-SULFUR FLAVOPROTEIN"/>
    <property type="match status" value="1"/>
</dbReference>
<protein>
    <submittedName>
        <fullName evidence="4">NADPH-dependent FMN reductase</fullName>
    </submittedName>
</protein>
<proteinExistence type="predicted"/>
<gene>
    <name evidence="4" type="ORF">SAMN05443529_110118</name>
</gene>
<reference evidence="5" key="1">
    <citation type="submission" date="2016-10" db="EMBL/GenBank/DDBJ databases">
        <authorList>
            <person name="Varghese N."/>
            <person name="Submissions S."/>
        </authorList>
    </citation>
    <scope>NUCLEOTIDE SEQUENCE [LARGE SCALE GENOMIC DNA]</scope>
    <source>
        <strain evidence="5">DSM 8344</strain>
    </source>
</reference>
<accession>A0A1G8A6F4</accession>
<organism evidence="4 5">
    <name type="scientific">Desulfosporosinus hippei DSM 8344</name>
    <dbReference type="NCBI Taxonomy" id="1121419"/>
    <lineage>
        <taxon>Bacteria</taxon>
        <taxon>Bacillati</taxon>
        <taxon>Bacillota</taxon>
        <taxon>Clostridia</taxon>
        <taxon>Eubacteriales</taxon>
        <taxon>Desulfitobacteriaceae</taxon>
        <taxon>Desulfosporosinus</taxon>
    </lineage>
</organism>
<dbReference type="Proteomes" id="UP000198656">
    <property type="component" value="Unassembled WGS sequence"/>
</dbReference>
<dbReference type="Pfam" id="PF03358">
    <property type="entry name" value="FMN_red"/>
    <property type="match status" value="1"/>
</dbReference>
<name>A0A1G8A6F4_9FIRM</name>
<evidence type="ECO:0000256" key="2">
    <source>
        <dbReference type="ARBA" id="ARBA00022643"/>
    </source>
</evidence>
<dbReference type="Gene3D" id="3.40.50.360">
    <property type="match status" value="1"/>
</dbReference>
<dbReference type="InterPro" id="IPR005025">
    <property type="entry name" value="FMN_Rdtase-like_dom"/>
</dbReference>
<dbReference type="GO" id="GO:0016491">
    <property type="term" value="F:oxidoreductase activity"/>
    <property type="evidence" value="ECO:0007669"/>
    <property type="project" value="InterPro"/>
</dbReference>
<feature type="domain" description="NADPH-dependent FMN reductase-like" evidence="3">
    <location>
        <begin position="4"/>
        <end position="111"/>
    </location>
</feature>
<evidence type="ECO:0000313" key="4">
    <source>
        <dbReference type="EMBL" id="SDH16463.1"/>
    </source>
</evidence>
<dbReference type="SUPFAM" id="SSF52218">
    <property type="entry name" value="Flavoproteins"/>
    <property type="match status" value="1"/>
</dbReference>
<dbReference type="InterPro" id="IPR051796">
    <property type="entry name" value="ISF_SsuE-like"/>
</dbReference>
<dbReference type="RefSeq" id="WP_092333081.1">
    <property type="nucleotide sequence ID" value="NZ_FNCP01000010.1"/>
</dbReference>
<evidence type="ECO:0000259" key="3">
    <source>
        <dbReference type="Pfam" id="PF03358"/>
    </source>
</evidence>
<evidence type="ECO:0000256" key="1">
    <source>
        <dbReference type="ARBA" id="ARBA00022630"/>
    </source>
</evidence>
<keyword evidence="1" id="KW-0285">Flavoprotein</keyword>
<keyword evidence="2" id="KW-0288">FMN</keyword>
<dbReference type="PANTHER" id="PTHR43278">
    <property type="entry name" value="NAD(P)H-DEPENDENT FMN-CONTAINING OXIDOREDUCTASE YWQN-RELATED"/>
    <property type="match status" value="1"/>
</dbReference>
<keyword evidence="5" id="KW-1185">Reference proteome</keyword>
<evidence type="ECO:0000313" key="5">
    <source>
        <dbReference type="Proteomes" id="UP000198656"/>
    </source>
</evidence>
<dbReference type="AlphaFoldDB" id="A0A1G8A6F4"/>
<dbReference type="OrthoDB" id="9805976at2"/>
<dbReference type="InterPro" id="IPR029039">
    <property type="entry name" value="Flavoprotein-like_sf"/>
</dbReference>